<dbReference type="Proteomes" id="UP001499882">
    <property type="component" value="Unassembled WGS sequence"/>
</dbReference>
<dbReference type="EMBL" id="BAABKN010000027">
    <property type="protein sequence ID" value="GAA4751776.1"/>
    <property type="molecule type" value="Genomic_DNA"/>
</dbReference>
<dbReference type="SUPFAM" id="SSF55874">
    <property type="entry name" value="ATPase domain of HSP90 chaperone/DNA topoisomerase II/histidine kinase"/>
    <property type="match status" value="1"/>
</dbReference>
<keyword evidence="2" id="KW-1185">Reference proteome</keyword>
<dbReference type="InterPro" id="IPR036890">
    <property type="entry name" value="HATPase_C_sf"/>
</dbReference>
<organism evidence="1 2">
    <name type="scientific">Nocardioides endophyticus</name>
    <dbReference type="NCBI Taxonomy" id="1353775"/>
    <lineage>
        <taxon>Bacteria</taxon>
        <taxon>Bacillati</taxon>
        <taxon>Actinomycetota</taxon>
        <taxon>Actinomycetes</taxon>
        <taxon>Propionibacteriales</taxon>
        <taxon>Nocardioidaceae</taxon>
        <taxon>Nocardioides</taxon>
    </lineage>
</organism>
<sequence length="91" mass="9608">MEASRRAMSISARRVEHSDGSLVGACPSATRAGVVLEIGAPDAIAFIGDPQRLAQVVDNLVSNAIKYTGFRGRAEDQDHLFTGSSAPGRRP</sequence>
<comment type="caution">
    <text evidence="1">The sequence shown here is derived from an EMBL/GenBank/DDBJ whole genome shotgun (WGS) entry which is preliminary data.</text>
</comment>
<evidence type="ECO:0000313" key="1">
    <source>
        <dbReference type="EMBL" id="GAA4751776.1"/>
    </source>
</evidence>
<proteinExistence type="predicted"/>
<gene>
    <name evidence="1" type="ORF">GCM10023350_41320</name>
</gene>
<reference evidence="2" key="1">
    <citation type="journal article" date="2019" name="Int. J. Syst. Evol. Microbiol.">
        <title>The Global Catalogue of Microorganisms (GCM) 10K type strain sequencing project: providing services to taxonomists for standard genome sequencing and annotation.</title>
        <authorList>
            <consortium name="The Broad Institute Genomics Platform"/>
            <consortium name="The Broad Institute Genome Sequencing Center for Infectious Disease"/>
            <person name="Wu L."/>
            <person name="Ma J."/>
        </authorList>
    </citation>
    <scope>NUCLEOTIDE SEQUENCE [LARGE SCALE GENOMIC DNA]</scope>
    <source>
        <strain evidence="2">JCM 18532</strain>
    </source>
</reference>
<protein>
    <recommendedName>
        <fullName evidence="3">HAMP domain-containing histidine kinase</fullName>
    </recommendedName>
</protein>
<name>A0ABP8ZBF9_9ACTN</name>
<accession>A0ABP8ZBF9</accession>
<evidence type="ECO:0000313" key="2">
    <source>
        <dbReference type="Proteomes" id="UP001499882"/>
    </source>
</evidence>
<evidence type="ECO:0008006" key="3">
    <source>
        <dbReference type="Google" id="ProtNLM"/>
    </source>
</evidence>
<dbReference type="Gene3D" id="3.30.565.10">
    <property type="entry name" value="Histidine kinase-like ATPase, C-terminal domain"/>
    <property type="match status" value="1"/>
</dbReference>